<evidence type="ECO:0000256" key="6">
    <source>
        <dbReference type="ARBA" id="ARBA00023306"/>
    </source>
</evidence>
<dbReference type="AlphaFoldDB" id="A0A830I2H5"/>
<dbReference type="PANTHER" id="PTHR12172:SF0">
    <property type="entry name" value="CELL CYCLE CHECKPOINT PROTEIN RAD17"/>
    <property type="match status" value="1"/>
</dbReference>
<evidence type="ECO:0000256" key="7">
    <source>
        <dbReference type="SAM" id="MobiDB-lite"/>
    </source>
</evidence>
<keyword evidence="5" id="KW-0539">Nucleus</keyword>
<protein>
    <submittedName>
        <fullName evidence="8">Uncharacterized protein</fullName>
    </submittedName>
</protein>
<dbReference type="GO" id="GO:0006281">
    <property type="term" value="P:DNA repair"/>
    <property type="evidence" value="ECO:0007669"/>
    <property type="project" value="InterPro"/>
</dbReference>
<dbReference type="PANTHER" id="PTHR12172">
    <property type="entry name" value="CELL CYCLE CHECKPOINT PROTEIN RAD17"/>
    <property type="match status" value="1"/>
</dbReference>
<proteinExistence type="predicted"/>
<evidence type="ECO:0000256" key="4">
    <source>
        <dbReference type="ARBA" id="ARBA00022840"/>
    </source>
</evidence>
<evidence type="ECO:0000313" key="9">
    <source>
        <dbReference type="Proteomes" id="UP000660262"/>
    </source>
</evidence>
<dbReference type="GO" id="GO:0005524">
    <property type="term" value="F:ATP binding"/>
    <property type="evidence" value="ECO:0007669"/>
    <property type="project" value="UniProtKB-KW"/>
</dbReference>
<keyword evidence="6" id="KW-0131">Cell cycle</keyword>
<feature type="region of interest" description="Disordered" evidence="7">
    <location>
        <begin position="295"/>
        <end position="317"/>
    </location>
</feature>
<dbReference type="GO" id="GO:0003682">
    <property type="term" value="F:chromatin binding"/>
    <property type="evidence" value="ECO:0007669"/>
    <property type="project" value="TreeGrafter"/>
</dbReference>
<gene>
    <name evidence="8" type="ORF">PPROV_001069800</name>
</gene>
<organism evidence="8 9">
    <name type="scientific">Pycnococcus provasolii</name>
    <dbReference type="NCBI Taxonomy" id="41880"/>
    <lineage>
        <taxon>Eukaryota</taxon>
        <taxon>Viridiplantae</taxon>
        <taxon>Chlorophyta</taxon>
        <taxon>Pseudoscourfieldiophyceae</taxon>
        <taxon>Pseudoscourfieldiales</taxon>
        <taxon>Pycnococcaceae</taxon>
        <taxon>Pycnococcus</taxon>
    </lineage>
</organism>
<keyword evidence="2" id="KW-0547">Nucleotide-binding</keyword>
<comment type="subcellular location">
    <subcellularLocation>
        <location evidence="1">Nucleus</location>
    </subcellularLocation>
</comment>
<sequence length="924" mass="97917">MHCRPEKHCLSSCQVSQVHKWTGTAEAAEVGGTSWTETRIVSMVNFDLAMDRNARGMYFSMVSFDHECCVREEIPRRLHSSQETLLRTIPPFPTCPQLFMSPSKHVHDLVLTVSHAMYSFKAYQLHISDDTNEKQDALTGLTFACAARVVAGGVRCQVWSRVPLHFTDARGEVPLVSYQQYGHDEHAAAACCALIAALNAHAQAAEKCEEDVIRRGTLLVEVDHKGLVDAITGMQSVRMPKAMRPCLEAAKDALRRFRQAELAAAEQAQTVEVSKLESALELSSAEVERAREAVHRGEGMWSESHTRSQLASGGMGGPHAPKVADVAAWGAGKVVSRKRAGALSATPAPTTAEQGLGLSASLLCIHAAKVKEVKTYLDDLRDAAARAPRLLVLSGPVAAGKTALIQTLCAEATPPWRVEEYECPAALSTHEARFQHFLEWVHHAARYAGLVAGGTQQTLFVVEDVPSHRGSADASRTRDAIAAAAARMALHGATHGAPALAVISSDGGELDRVGATDALLAACGVAQWPQPWAVHVKLNRPTEKMLAKMLVSRASAAGVARNASKLKRRRATAVPAATSAAADAAASAAEGDIRRAITLFNDRASTSEPSALSTADKRLDLFHLLGKVLYNKRAPDVPASTVVVDDAAPSTSKRLELALPAHLHRPPTLVDVPLVLSCCTATSSHMPGDERLEKNSVVPRAGNAAAELSPGSLAMFLHENAPHFVSNAPADIGIIAYANVMTQLSDALHMCRTPPHLRSDAGDALWDVAASGIGGGTVGTGEGAGNVKEACACATAVLGYMFANDKPAPRSWRPLRAPEHYAISRARRDNLKALKTLQAHGGTGAADAACDTLPLLRSLARMHNFDAQRAIPSNWATASIEMQRGGESILVVHGGGGGAGGVGVQSMAPAAAQTEVAADDDIEE</sequence>
<reference evidence="8" key="1">
    <citation type="submission" date="2020-10" db="EMBL/GenBank/DDBJ databases">
        <title>Unveiling of a novel bifunctional photoreceptor, Dualchrome1, isolated from a cosmopolitan green alga.</title>
        <authorList>
            <person name="Suzuki S."/>
            <person name="Kawachi M."/>
        </authorList>
    </citation>
    <scope>NUCLEOTIDE SEQUENCE</scope>
    <source>
        <strain evidence="8">NIES 2893</strain>
    </source>
</reference>
<name>A0A830I2H5_9CHLO</name>
<evidence type="ECO:0000256" key="1">
    <source>
        <dbReference type="ARBA" id="ARBA00004123"/>
    </source>
</evidence>
<dbReference type="Proteomes" id="UP000660262">
    <property type="component" value="Unassembled WGS sequence"/>
</dbReference>
<evidence type="ECO:0000256" key="5">
    <source>
        <dbReference type="ARBA" id="ARBA00023242"/>
    </source>
</evidence>
<keyword evidence="9" id="KW-1185">Reference proteome</keyword>
<evidence type="ECO:0000256" key="3">
    <source>
        <dbReference type="ARBA" id="ARBA00022763"/>
    </source>
</evidence>
<dbReference type="GO" id="GO:0000077">
    <property type="term" value="P:DNA damage checkpoint signaling"/>
    <property type="evidence" value="ECO:0007669"/>
    <property type="project" value="TreeGrafter"/>
</dbReference>
<dbReference type="OrthoDB" id="552695at2759"/>
<keyword evidence="4" id="KW-0067">ATP-binding</keyword>
<evidence type="ECO:0000313" key="8">
    <source>
        <dbReference type="EMBL" id="GHP11971.1"/>
    </source>
</evidence>
<dbReference type="EMBL" id="BNJQ01000037">
    <property type="protein sequence ID" value="GHP11971.1"/>
    <property type="molecule type" value="Genomic_DNA"/>
</dbReference>
<dbReference type="GO" id="GO:0005634">
    <property type="term" value="C:nucleus"/>
    <property type="evidence" value="ECO:0007669"/>
    <property type="project" value="UniProtKB-SubCell"/>
</dbReference>
<dbReference type="InterPro" id="IPR004582">
    <property type="entry name" value="Checkpoint_prot_Rad17_Rad24"/>
</dbReference>
<dbReference type="GO" id="GO:0003689">
    <property type="term" value="F:DNA clamp loader activity"/>
    <property type="evidence" value="ECO:0007669"/>
    <property type="project" value="TreeGrafter"/>
</dbReference>
<evidence type="ECO:0000256" key="2">
    <source>
        <dbReference type="ARBA" id="ARBA00022741"/>
    </source>
</evidence>
<keyword evidence="3" id="KW-0227">DNA damage</keyword>
<dbReference type="GO" id="GO:0033314">
    <property type="term" value="P:mitotic DNA replication checkpoint signaling"/>
    <property type="evidence" value="ECO:0007669"/>
    <property type="project" value="TreeGrafter"/>
</dbReference>
<accession>A0A830I2H5</accession>
<comment type="caution">
    <text evidence="8">The sequence shown here is derived from an EMBL/GenBank/DDBJ whole genome shotgun (WGS) entry which is preliminary data.</text>
</comment>